<dbReference type="GO" id="GO:0046933">
    <property type="term" value="F:proton-transporting ATP synthase activity, rotational mechanism"/>
    <property type="evidence" value="ECO:0007669"/>
    <property type="project" value="InterPro"/>
</dbReference>
<dbReference type="Gene3D" id="1.10.520.20">
    <property type="entry name" value="N-terminal domain of the delta subunit of the F1F0-ATP synthase"/>
    <property type="match status" value="1"/>
</dbReference>
<keyword evidence="5" id="KW-0406">Ion transport</keyword>
<evidence type="ECO:0000256" key="1">
    <source>
        <dbReference type="ARBA" id="ARBA00004370"/>
    </source>
</evidence>
<dbReference type="Pfam" id="PF00213">
    <property type="entry name" value="OSCP"/>
    <property type="match status" value="1"/>
</dbReference>
<dbReference type="GO" id="GO:0016020">
    <property type="term" value="C:membrane"/>
    <property type="evidence" value="ECO:0007669"/>
    <property type="project" value="UniProtKB-SubCell"/>
</dbReference>
<evidence type="ECO:0000256" key="7">
    <source>
        <dbReference type="ARBA" id="ARBA00023310"/>
    </source>
</evidence>
<evidence type="ECO:0000256" key="2">
    <source>
        <dbReference type="ARBA" id="ARBA00007046"/>
    </source>
</evidence>
<keyword evidence="8" id="KW-0934">Plastid</keyword>
<geneLocation type="plastid" evidence="8"/>
<comment type="similarity">
    <text evidence="2">Belongs to the ATPase delta chain family.</text>
</comment>
<keyword evidence="7" id="KW-0066">ATP synthesis</keyword>
<evidence type="ECO:0000256" key="4">
    <source>
        <dbReference type="ARBA" id="ARBA00022781"/>
    </source>
</evidence>
<proteinExistence type="inferred from homology"/>
<evidence type="ECO:0000313" key="8">
    <source>
        <dbReference type="EMBL" id="AOM66322.1"/>
    </source>
</evidence>
<dbReference type="PANTHER" id="PTHR11910">
    <property type="entry name" value="ATP SYNTHASE DELTA CHAIN"/>
    <property type="match status" value="1"/>
</dbReference>
<dbReference type="AlphaFoldDB" id="A0A1C9CD84"/>
<keyword evidence="6" id="KW-0472">Membrane</keyword>
<reference evidence="8" key="1">
    <citation type="journal article" date="2016" name="BMC Biol.">
        <title>Parallel evolution of highly conserved plastid genome architecture in red seaweeds and seed plants.</title>
        <authorList>
            <person name="Lee J."/>
            <person name="Cho C.H."/>
            <person name="Park S.I."/>
            <person name="Choi J.W."/>
            <person name="Song H.S."/>
            <person name="West J.A."/>
            <person name="Bhattacharya D."/>
            <person name="Yoon H.S."/>
        </authorList>
    </citation>
    <scope>NUCLEOTIDE SEQUENCE</scope>
</reference>
<evidence type="ECO:0000256" key="6">
    <source>
        <dbReference type="ARBA" id="ARBA00023136"/>
    </source>
</evidence>
<gene>
    <name evidence="8" type="primary">atpD</name>
    <name evidence="8" type="ORF">Ceram_046</name>
</gene>
<comment type="subcellular location">
    <subcellularLocation>
        <location evidence="1">Membrane</location>
    </subcellularLocation>
</comment>
<protein>
    <submittedName>
        <fullName evidence="8">ATP synthase CF1 delta subunit</fullName>
    </submittedName>
</protein>
<dbReference type="InterPro" id="IPR020781">
    <property type="entry name" value="ATPase_OSCP/d_CS"/>
</dbReference>
<dbReference type="InterPro" id="IPR000711">
    <property type="entry name" value="ATPase_OSCP/dsu"/>
</dbReference>
<dbReference type="RefSeq" id="YP_009296979.1">
    <property type="nucleotide sequence ID" value="NC_031174.1"/>
</dbReference>
<dbReference type="InterPro" id="IPR026015">
    <property type="entry name" value="ATP_synth_OSCP/delta_N_sf"/>
</dbReference>
<dbReference type="NCBIfam" id="TIGR01145">
    <property type="entry name" value="ATP_synt_delta"/>
    <property type="match status" value="1"/>
</dbReference>
<accession>A0A1C9CD84</accession>
<sequence>MSQNVLYKIANPYAEALLELSQLNNVIQQTSQDLSFISQMMIDSPELKSFLSNPLIAVHLKKNVLNQVVSSQISDYVLKFLFVLIDRRRIFLLDVVIEKYFNLVYEAEATVVAEISTVTNLTELQQNNLIEKIKIMTNGTQVKLIANIDASLIGGFILKIGSKVIDVSLRGKLQQIAFYLETN</sequence>
<keyword evidence="4" id="KW-0375">Hydrogen ion transport</keyword>
<dbReference type="GeneID" id="29073426"/>
<evidence type="ECO:0000256" key="3">
    <source>
        <dbReference type="ARBA" id="ARBA00022448"/>
    </source>
</evidence>
<dbReference type="HAMAP" id="MF_01416">
    <property type="entry name" value="ATP_synth_delta_bact"/>
    <property type="match status" value="1"/>
</dbReference>
<keyword evidence="3" id="KW-0813">Transport</keyword>
<dbReference type="SUPFAM" id="SSF47928">
    <property type="entry name" value="N-terminal domain of the delta subunit of the F1F0-ATP synthase"/>
    <property type="match status" value="1"/>
</dbReference>
<organism evidence="8">
    <name type="scientific">Ceramothamnion japonicum</name>
    <name type="common">Red alga</name>
    <name type="synonym">Ceramium japonicum</name>
    <dbReference type="NCBI Taxonomy" id="218448"/>
    <lineage>
        <taxon>Eukaryota</taxon>
        <taxon>Rhodophyta</taxon>
        <taxon>Florideophyceae</taxon>
        <taxon>Rhodymeniophycidae</taxon>
        <taxon>Ceramiales</taxon>
        <taxon>Ceramiaceae</taxon>
        <taxon>Ceramothamnion</taxon>
    </lineage>
</organism>
<dbReference type="PRINTS" id="PR00125">
    <property type="entry name" value="ATPASEDELTA"/>
</dbReference>
<evidence type="ECO:0000256" key="5">
    <source>
        <dbReference type="ARBA" id="ARBA00023065"/>
    </source>
</evidence>
<dbReference type="EMBL" id="KX284719">
    <property type="protein sequence ID" value="AOM66322.1"/>
    <property type="molecule type" value="Genomic_DNA"/>
</dbReference>
<dbReference type="PROSITE" id="PS00389">
    <property type="entry name" value="ATPASE_DELTA"/>
    <property type="match status" value="1"/>
</dbReference>
<name>A0A1C9CD84_CERJP</name>